<gene>
    <name evidence="2" type="ORF">DXG03_008433</name>
</gene>
<evidence type="ECO:0000313" key="2">
    <source>
        <dbReference type="EMBL" id="KAG5647710.1"/>
    </source>
</evidence>
<dbReference type="EMBL" id="JABCKV010000007">
    <property type="protein sequence ID" value="KAG5647710.1"/>
    <property type="molecule type" value="Genomic_DNA"/>
</dbReference>
<comment type="caution">
    <text evidence="2">The sequence shown here is derived from an EMBL/GenBank/DDBJ whole genome shotgun (WGS) entry which is preliminary data.</text>
</comment>
<dbReference type="Proteomes" id="UP000775547">
    <property type="component" value="Unassembled WGS sequence"/>
</dbReference>
<evidence type="ECO:0000256" key="1">
    <source>
        <dbReference type="SAM" id="MobiDB-lite"/>
    </source>
</evidence>
<dbReference type="OrthoDB" id="4743193at2759"/>
<keyword evidence="3" id="KW-1185">Reference proteome</keyword>
<accession>A0A9P7GI43</accession>
<reference evidence="2" key="1">
    <citation type="submission" date="2020-07" db="EMBL/GenBank/DDBJ databases">
        <authorList>
            <person name="Nieuwenhuis M."/>
            <person name="Van De Peppel L.J.J."/>
        </authorList>
    </citation>
    <scope>NUCLEOTIDE SEQUENCE</scope>
    <source>
        <strain evidence="2">AP01</strain>
        <tissue evidence="2">Mycelium</tissue>
    </source>
</reference>
<feature type="region of interest" description="Disordered" evidence="1">
    <location>
        <begin position="145"/>
        <end position="172"/>
    </location>
</feature>
<organism evidence="2 3">
    <name type="scientific">Asterophora parasitica</name>
    <dbReference type="NCBI Taxonomy" id="117018"/>
    <lineage>
        <taxon>Eukaryota</taxon>
        <taxon>Fungi</taxon>
        <taxon>Dikarya</taxon>
        <taxon>Basidiomycota</taxon>
        <taxon>Agaricomycotina</taxon>
        <taxon>Agaricomycetes</taxon>
        <taxon>Agaricomycetidae</taxon>
        <taxon>Agaricales</taxon>
        <taxon>Tricholomatineae</taxon>
        <taxon>Lyophyllaceae</taxon>
        <taxon>Asterophora</taxon>
    </lineage>
</organism>
<proteinExistence type="predicted"/>
<dbReference type="AlphaFoldDB" id="A0A9P7GI43"/>
<reference evidence="2" key="2">
    <citation type="submission" date="2021-10" db="EMBL/GenBank/DDBJ databases">
        <title>Phylogenomics reveals ancestral predisposition of the termite-cultivated fungus Termitomyces towards a domesticated lifestyle.</title>
        <authorList>
            <person name="Auxier B."/>
            <person name="Grum-Grzhimaylo A."/>
            <person name="Cardenas M.E."/>
            <person name="Lodge J.D."/>
            <person name="Laessoe T."/>
            <person name="Pedersen O."/>
            <person name="Smith M.E."/>
            <person name="Kuyper T.W."/>
            <person name="Franco-Molano E.A."/>
            <person name="Baroni T.J."/>
            <person name="Aanen D.K."/>
        </authorList>
    </citation>
    <scope>NUCLEOTIDE SEQUENCE</scope>
    <source>
        <strain evidence="2">AP01</strain>
        <tissue evidence="2">Mycelium</tissue>
    </source>
</reference>
<evidence type="ECO:0000313" key="3">
    <source>
        <dbReference type="Proteomes" id="UP000775547"/>
    </source>
</evidence>
<sequence>MVPSVKLHDILDHMDNLGVTSGELFVALLCNNNYIQAGAITSIATCATEILGSLHQHPRTRNVTIAWAEQQSRNVYASEILQLTDKKVNLHFNATNTIEERMQDIEINDLTEKMIQLAPGLWSLFDVLLSADSKLNYMRVWRKSQQQQKEKEPDECVLPAPVGAHPTTSFPA</sequence>
<protein>
    <submittedName>
        <fullName evidence="2">Uncharacterized protein</fullName>
    </submittedName>
</protein>
<name>A0A9P7GI43_9AGAR</name>